<protein>
    <recommendedName>
        <fullName evidence="3">non-specific serine/threonine protein kinase</fullName>
        <ecNumber evidence="3">2.7.11.1</ecNumber>
    </recommendedName>
</protein>
<dbReference type="PROSITE" id="PS50011">
    <property type="entry name" value="PROTEIN_KINASE_DOM"/>
    <property type="match status" value="1"/>
</dbReference>
<dbReference type="InterPro" id="IPR025875">
    <property type="entry name" value="Leu-rich_rpt_4"/>
</dbReference>
<dbReference type="FunFam" id="1.10.510.10:FF:000309">
    <property type="entry name" value="Leucine-rich repeat receptor-like protein kinase"/>
    <property type="match status" value="1"/>
</dbReference>
<dbReference type="InterPro" id="IPR001245">
    <property type="entry name" value="Ser-Thr/Tyr_kinase_cat_dom"/>
</dbReference>
<keyword evidence="15" id="KW-0675">Receptor</keyword>
<dbReference type="Gene3D" id="1.10.510.10">
    <property type="entry name" value="Transferase(Phosphotransferase) domain 1"/>
    <property type="match status" value="1"/>
</dbReference>
<feature type="transmembrane region" description="Helical" evidence="19">
    <location>
        <begin position="892"/>
        <end position="913"/>
    </location>
</feature>
<dbReference type="SUPFAM" id="SSF56112">
    <property type="entry name" value="Protein kinase-like (PK-like)"/>
    <property type="match status" value="1"/>
</dbReference>
<evidence type="ECO:0000256" key="18">
    <source>
        <dbReference type="ARBA" id="ARBA00048679"/>
    </source>
</evidence>
<accession>A0AAN8VG30</accession>
<dbReference type="InterPro" id="IPR001611">
    <property type="entry name" value="Leu-rich_rpt"/>
</dbReference>
<evidence type="ECO:0000256" key="11">
    <source>
        <dbReference type="ARBA" id="ARBA00022777"/>
    </source>
</evidence>
<keyword evidence="9" id="KW-0677">Repeat</keyword>
<keyword evidence="5" id="KW-0433">Leucine-rich repeat</keyword>
<sequence>MSLPTFRWWFLFSRDDGEILSGFWVYVGLDESFWINKVLFYVKLMNEFHYACFGPSSTHVKAVLSEKRSNTGALTSEAYSGDIPQLFILRNSLLQKKNIIPSWFDPKITPCNWSGIRCAGSTVYEINLCTMLPLDLPFPISITQFRNLKHLNLSNCALTGRIPGSFWTLEHLESLDISGNRLVGTLPPALFNLKLLRQIILDGNSFSGHLPSMISLLRNLTELSVKGNSFSGLLPPELVIELDISSNLLSGRIPQEIGGLTSLKLLSVGNNSLDGKIPASIANLSQLQVLNIQNCRFTGNVPEEISEFTSLTYLNIAQNSFHGGLPRSIGKLTDLVYFLAENSGLSGNIPGELGKCKKLKTLNLSYNSLSGPLPDAIVGLESMTSLMLDSNWLSGPIPDWISHWKLIETIMLGKNLFNGSLPPLDLPALALLDISSNMLSSEVPAEVCNAQSLSMLLLSDNEFSGTINDTFRRCLSLTDLVLSGNQLFGEIPGYLGQLQLVTLELSKNKFSGKIPDELWESKTLMEISLGSNMLDCQIPAGLAKVSTLQRFQLDDNLFEGNIPNAIGELKNLTNLSLHGNKLTGEIPSELFNCTKLVSLDLGGNKFTGSIPNSISQLKLLDNLVLSNNEFSGLIPESICSGFQKVPLPDSEFIQHYGMLDPSYNHFVGPIPASIGHCIVVTELLLQGNKLNGSIPHELSELVNLTLLDLSFNYFSGLALPQFLASRNLQGLIVSHNQLTGSIPENLGLMMPRLAKLDLSDNHLSGPLPPSLFNISSLTYLDISLNSFTGPVSFDITTISSLLVLNASNNHLSGQLCNPFSNLTSLSILDLHSNSLSGRLPVSLSNLAAMSYLDFSFRGYVPDSCSKAKPCPAVQPAFPSFQGYPHSPALTQASIWVISLSATFIFVVLLLSLLRWKILRQEALVLEKAKKKLVTTIEPASTDELLGKKHKEPLSINIATFERSLLRLNAADILSATDNFSKTCIIGEGGFGTVYRASLPEGHMLSVKQLNGGQLHGDREFLAEMETIGKVNHENLVPLLGYCVYGNERFSIYEYMENGSLDVWLRNRADAVEALDWPTRYKICLGSDRGLAFLHHGFVPHIIHRDIKSSNILLDSKFEPRVSDFGLARIISACESHVSTILAGTFGHIPPEYGETMVATTEGDVYSFGVVMLELITGRAPTGQADVEGGNLVGWVRWMILCGREEDVLDPCLSHAVSCKDQMLRVYNIARLCTYDEPWRWPSTVEVVKNLLEIKTSFNMKAD</sequence>
<evidence type="ECO:0000256" key="19">
    <source>
        <dbReference type="SAM" id="Phobius"/>
    </source>
</evidence>
<keyword evidence="12" id="KW-0067">ATP-binding</keyword>
<dbReference type="PANTHER" id="PTHR48056:SF58">
    <property type="entry name" value="LEUCINE-RICH REPEAT RECEPTOR PROTEIN KINASE MSP1-LIKE ISOFORM X1"/>
    <property type="match status" value="1"/>
</dbReference>
<evidence type="ECO:0000256" key="10">
    <source>
        <dbReference type="ARBA" id="ARBA00022741"/>
    </source>
</evidence>
<dbReference type="Pfam" id="PF13855">
    <property type="entry name" value="LRR_8"/>
    <property type="match status" value="1"/>
</dbReference>
<dbReference type="Pfam" id="PF07714">
    <property type="entry name" value="PK_Tyr_Ser-Thr"/>
    <property type="match status" value="1"/>
</dbReference>
<dbReference type="InterPro" id="IPR011009">
    <property type="entry name" value="Kinase-like_dom_sf"/>
</dbReference>
<keyword evidence="10" id="KW-0547">Nucleotide-binding</keyword>
<evidence type="ECO:0000256" key="14">
    <source>
        <dbReference type="ARBA" id="ARBA00023136"/>
    </source>
</evidence>
<comment type="caution">
    <text evidence="21">The sequence shown here is derived from an EMBL/GenBank/DDBJ whole genome shotgun (WGS) entry which is preliminary data.</text>
</comment>
<dbReference type="GO" id="GO:0016020">
    <property type="term" value="C:membrane"/>
    <property type="evidence" value="ECO:0007669"/>
    <property type="project" value="UniProtKB-SubCell"/>
</dbReference>
<evidence type="ECO:0000256" key="3">
    <source>
        <dbReference type="ARBA" id="ARBA00012513"/>
    </source>
</evidence>
<evidence type="ECO:0000256" key="2">
    <source>
        <dbReference type="ARBA" id="ARBA00008684"/>
    </source>
</evidence>
<dbReference type="EC" id="2.7.11.1" evidence="3"/>
<dbReference type="SMART" id="SM00365">
    <property type="entry name" value="LRR_SD22"/>
    <property type="match status" value="5"/>
</dbReference>
<dbReference type="Pfam" id="PF08263">
    <property type="entry name" value="LRRNT_2"/>
    <property type="match status" value="1"/>
</dbReference>
<evidence type="ECO:0000256" key="13">
    <source>
        <dbReference type="ARBA" id="ARBA00022989"/>
    </source>
</evidence>
<feature type="domain" description="Protein kinase" evidence="20">
    <location>
        <begin position="979"/>
        <end position="1239"/>
    </location>
</feature>
<keyword evidence="13 19" id="KW-1133">Transmembrane helix</keyword>
<proteinExistence type="inferred from homology"/>
<gene>
    <name evidence="21" type="ORF">RJ641_005491</name>
</gene>
<keyword evidence="6" id="KW-0808">Transferase</keyword>
<keyword evidence="7 19" id="KW-0812">Transmembrane</keyword>
<dbReference type="GO" id="GO:0004674">
    <property type="term" value="F:protein serine/threonine kinase activity"/>
    <property type="evidence" value="ECO:0007669"/>
    <property type="project" value="UniProtKB-KW"/>
</dbReference>
<dbReference type="InterPro" id="IPR032675">
    <property type="entry name" value="LRR_dom_sf"/>
</dbReference>
<dbReference type="Proteomes" id="UP001370490">
    <property type="component" value="Unassembled WGS sequence"/>
</dbReference>
<dbReference type="Pfam" id="PF12799">
    <property type="entry name" value="LRR_4"/>
    <property type="match status" value="1"/>
</dbReference>
<comment type="catalytic activity">
    <reaction evidence="17">
        <text>L-threonyl-[protein] + ATP = O-phospho-L-threonyl-[protein] + ADP + H(+)</text>
        <dbReference type="Rhea" id="RHEA:46608"/>
        <dbReference type="Rhea" id="RHEA-COMP:11060"/>
        <dbReference type="Rhea" id="RHEA-COMP:11605"/>
        <dbReference type="ChEBI" id="CHEBI:15378"/>
        <dbReference type="ChEBI" id="CHEBI:30013"/>
        <dbReference type="ChEBI" id="CHEBI:30616"/>
        <dbReference type="ChEBI" id="CHEBI:61977"/>
        <dbReference type="ChEBI" id="CHEBI:456216"/>
        <dbReference type="EC" id="2.7.11.1"/>
    </reaction>
</comment>
<name>A0AAN8VG30_9MAGN</name>
<dbReference type="SMART" id="SM00220">
    <property type="entry name" value="S_TKc"/>
    <property type="match status" value="1"/>
</dbReference>
<keyword evidence="22" id="KW-1185">Reference proteome</keyword>
<dbReference type="Gene3D" id="3.30.200.20">
    <property type="entry name" value="Phosphorylase Kinase, domain 1"/>
    <property type="match status" value="1"/>
</dbReference>
<dbReference type="FunFam" id="3.30.200.20:FF:000150">
    <property type="entry name" value="serine/threonine-protein kinase BRI1-like 2"/>
    <property type="match status" value="1"/>
</dbReference>
<dbReference type="GO" id="GO:0033612">
    <property type="term" value="F:receptor serine/threonine kinase binding"/>
    <property type="evidence" value="ECO:0007669"/>
    <property type="project" value="TreeGrafter"/>
</dbReference>
<organism evidence="21 22">
    <name type="scientific">Dillenia turbinata</name>
    <dbReference type="NCBI Taxonomy" id="194707"/>
    <lineage>
        <taxon>Eukaryota</taxon>
        <taxon>Viridiplantae</taxon>
        <taxon>Streptophyta</taxon>
        <taxon>Embryophyta</taxon>
        <taxon>Tracheophyta</taxon>
        <taxon>Spermatophyta</taxon>
        <taxon>Magnoliopsida</taxon>
        <taxon>eudicotyledons</taxon>
        <taxon>Gunneridae</taxon>
        <taxon>Pentapetalae</taxon>
        <taxon>Dilleniales</taxon>
        <taxon>Dilleniaceae</taxon>
        <taxon>Dillenia</taxon>
    </lineage>
</organism>
<dbReference type="InterPro" id="IPR050647">
    <property type="entry name" value="Plant_LRR-RLKs"/>
</dbReference>
<dbReference type="InterPro" id="IPR003591">
    <property type="entry name" value="Leu-rich_rpt_typical-subtyp"/>
</dbReference>
<evidence type="ECO:0000256" key="17">
    <source>
        <dbReference type="ARBA" id="ARBA00047899"/>
    </source>
</evidence>
<dbReference type="SUPFAM" id="SSF52047">
    <property type="entry name" value="RNI-like"/>
    <property type="match status" value="1"/>
</dbReference>
<dbReference type="EMBL" id="JBAMMX010000013">
    <property type="protein sequence ID" value="KAK6929286.1"/>
    <property type="molecule type" value="Genomic_DNA"/>
</dbReference>
<dbReference type="FunFam" id="3.80.10.10:FF:000095">
    <property type="entry name" value="LRR receptor-like serine/threonine-protein kinase GSO1"/>
    <property type="match status" value="1"/>
</dbReference>
<keyword evidence="4" id="KW-0723">Serine/threonine-protein kinase</keyword>
<keyword evidence="16" id="KW-0325">Glycoprotein</keyword>
<keyword evidence="11" id="KW-0418">Kinase</keyword>
<dbReference type="InterPro" id="IPR013210">
    <property type="entry name" value="LRR_N_plant-typ"/>
</dbReference>
<evidence type="ECO:0000256" key="15">
    <source>
        <dbReference type="ARBA" id="ARBA00023170"/>
    </source>
</evidence>
<evidence type="ECO:0000256" key="8">
    <source>
        <dbReference type="ARBA" id="ARBA00022729"/>
    </source>
</evidence>
<keyword evidence="8" id="KW-0732">Signal</keyword>
<dbReference type="Pfam" id="PF00560">
    <property type="entry name" value="LRR_1"/>
    <property type="match status" value="10"/>
</dbReference>
<dbReference type="FunFam" id="3.80.10.10:FF:002765">
    <property type="entry name" value="Uncharacterized protein"/>
    <property type="match status" value="1"/>
</dbReference>
<evidence type="ECO:0000259" key="20">
    <source>
        <dbReference type="PROSITE" id="PS50011"/>
    </source>
</evidence>
<dbReference type="SUPFAM" id="SSF52058">
    <property type="entry name" value="L domain-like"/>
    <property type="match status" value="2"/>
</dbReference>
<dbReference type="PANTHER" id="PTHR48056">
    <property type="entry name" value="LRR RECEPTOR-LIKE SERINE/THREONINE-PROTEIN KINASE-RELATED"/>
    <property type="match status" value="1"/>
</dbReference>
<dbReference type="Gene3D" id="3.80.10.10">
    <property type="entry name" value="Ribonuclease Inhibitor"/>
    <property type="match status" value="4"/>
</dbReference>
<dbReference type="AlphaFoldDB" id="A0AAN8VG30"/>
<evidence type="ECO:0000256" key="6">
    <source>
        <dbReference type="ARBA" id="ARBA00022679"/>
    </source>
</evidence>
<evidence type="ECO:0000256" key="1">
    <source>
        <dbReference type="ARBA" id="ARBA00004479"/>
    </source>
</evidence>
<comment type="catalytic activity">
    <reaction evidence="18">
        <text>L-seryl-[protein] + ATP = O-phospho-L-seryl-[protein] + ADP + H(+)</text>
        <dbReference type="Rhea" id="RHEA:17989"/>
        <dbReference type="Rhea" id="RHEA-COMP:9863"/>
        <dbReference type="Rhea" id="RHEA-COMP:11604"/>
        <dbReference type="ChEBI" id="CHEBI:15378"/>
        <dbReference type="ChEBI" id="CHEBI:29999"/>
        <dbReference type="ChEBI" id="CHEBI:30616"/>
        <dbReference type="ChEBI" id="CHEBI:83421"/>
        <dbReference type="ChEBI" id="CHEBI:456216"/>
        <dbReference type="EC" id="2.7.11.1"/>
    </reaction>
</comment>
<evidence type="ECO:0000256" key="12">
    <source>
        <dbReference type="ARBA" id="ARBA00022840"/>
    </source>
</evidence>
<dbReference type="GO" id="GO:0005524">
    <property type="term" value="F:ATP binding"/>
    <property type="evidence" value="ECO:0007669"/>
    <property type="project" value="UniProtKB-KW"/>
</dbReference>
<dbReference type="FunFam" id="3.80.10.10:FF:000383">
    <property type="entry name" value="Leucine-rich repeat receptor protein kinase EMS1"/>
    <property type="match status" value="1"/>
</dbReference>
<reference evidence="21 22" key="1">
    <citation type="submission" date="2023-12" db="EMBL/GenBank/DDBJ databases">
        <title>A high-quality genome assembly for Dillenia turbinata (Dilleniales).</title>
        <authorList>
            <person name="Chanderbali A."/>
        </authorList>
    </citation>
    <scope>NUCLEOTIDE SEQUENCE [LARGE SCALE GENOMIC DNA]</scope>
    <source>
        <strain evidence="21">LSX21</strain>
        <tissue evidence="21">Leaf</tissue>
    </source>
</reference>
<evidence type="ECO:0000256" key="16">
    <source>
        <dbReference type="ARBA" id="ARBA00023180"/>
    </source>
</evidence>
<dbReference type="InterPro" id="IPR000719">
    <property type="entry name" value="Prot_kinase_dom"/>
</dbReference>
<dbReference type="PROSITE" id="PS00108">
    <property type="entry name" value="PROTEIN_KINASE_ST"/>
    <property type="match status" value="1"/>
</dbReference>
<comment type="subcellular location">
    <subcellularLocation>
        <location evidence="1">Membrane</location>
        <topology evidence="1">Single-pass type I membrane protein</topology>
    </subcellularLocation>
</comment>
<evidence type="ECO:0000256" key="7">
    <source>
        <dbReference type="ARBA" id="ARBA00022692"/>
    </source>
</evidence>
<evidence type="ECO:0000256" key="5">
    <source>
        <dbReference type="ARBA" id="ARBA00022614"/>
    </source>
</evidence>
<evidence type="ECO:0000256" key="9">
    <source>
        <dbReference type="ARBA" id="ARBA00022737"/>
    </source>
</evidence>
<dbReference type="InterPro" id="IPR008271">
    <property type="entry name" value="Ser/Thr_kinase_AS"/>
</dbReference>
<evidence type="ECO:0000256" key="4">
    <source>
        <dbReference type="ARBA" id="ARBA00022527"/>
    </source>
</evidence>
<evidence type="ECO:0000313" key="21">
    <source>
        <dbReference type="EMBL" id="KAK6929286.1"/>
    </source>
</evidence>
<keyword evidence="14 19" id="KW-0472">Membrane</keyword>
<comment type="similarity">
    <text evidence="2">Belongs to the protein kinase superfamily. Ser/Thr protein kinase family.</text>
</comment>
<evidence type="ECO:0000313" key="22">
    <source>
        <dbReference type="Proteomes" id="UP001370490"/>
    </source>
</evidence>
<dbReference type="SMART" id="SM00369">
    <property type="entry name" value="LRR_TYP"/>
    <property type="match status" value="9"/>
</dbReference>